<dbReference type="Proteomes" id="UP000538515">
    <property type="component" value="Unassembled WGS sequence"/>
</dbReference>
<organism evidence="8 9">
    <name type="scientific">Sylvia borin</name>
    <name type="common">Garden warbler</name>
    <dbReference type="NCBI Taxonomy" id="73324"/>
    <lineage>
        <taxon>Eukaryota</taxon>
        <taxon>Metazoa</taxon>
        <taxon>Chordata</taxon>
        <taxon>Craniata</taxon>
        <taxon>Vertebrata</taxon>
        <taxon>Euteleostomi</taxon>
        <taxon>Archelosauria</taxon>
        <taxon>Archosauria</taxon>
        <taxon>Dinosauria</taxon>
        <taxon>Saurischia</taxon>
        <taxon>Theropoda</taxon>
        <taxon>Coelurosauria</taxon>
        <taxon>Aves</taxon>
        <taxon>Neognathae</taxon>
        <taxon>Neoaves</taxon>
        <taxon>Telluraves</taxon>
        <taxon>Australaves</taxon>
        <taxon>Passeriformes</taxon>
        <taxon>Sylvioidea</taxon>
        <taxon>Sylviidae</taxon>
        <taxon>Sylviinae</taxon>
        <taxon>Sylvia</taxon>
    </lineage>
</organism>
<proteinExistence type="predicted"/>
<keyword evidence="1" id="KW-0343">GTPase activation</keyword>
<feature type="non-terminal residue" evidence="8">
    <location>
        <position position="1"/>
    </location>
</feature>
<dbReference type="PROSITE" id="PS50003">
    <property type="entry name" value="PH_DOMAIN"/>
    <property type="match status" value="1"/>
</dbReference>
<dbReference type="PANTHER" id="PTHR15228:SF19">
    <property type="entry name" value="RHO GTPASE-ACTIVATING PROTEIN 24"/>
    <property type="match status" value="1"/>
</dbReference>
<evidence type="ECO:0000256" key="3">
    <source>
        <dbReference type="ARBA" id="ARBA00023054"/>
    </source>
</evidence>
<sequence length="687" mass="76953">GTIFLPGNRVIEHPCNEESPGKFLFEVVPGGDRERMTANHETYLLMASTQNDMEDWVRSIRRVIWAPFGGGIFGQKLEDTVRYEKRYGTRLAPMLVEQCVDFIRQRGLKEEGLFRLPGQANLVKELQDAFDCGEKPSFDSNTDVHTVASLLKLYLRELPEPVVPYAKYEDFLSCAKMLSKEEETGLKELVKQVKSLPAVNYNLLKYICRFLDEVQSYSGVNKMSVQNLATVFGPNILRPKVEDPLTIMEGTVVVQQLMSVMISKHEELFPKDTDLQMGPEVCNNNNEIPKKTPAGQLQNKENNNTKETAVRRCSWDTPESPQRGNMDCEALTALPGSKTNSPRNSIQKPDVTRSPPLTVKKNPAFNKGSGIVTNGSFSSSVEGPEKSQTLPNCSLQTRRTSSLKGPVTKMGTQSVQNGAVRMGVSGSDGHCGALGSRSPGWVPNGYVTLRDNKQREPSVAESGQHNRLSTYDNVHQQFSMVNSDDKQSVDSATWSTSSCEISLPEHSNSCRSSTTTCPEQDFYAGNFEDSVLDGPPHEDLSNPGDYENKSDRRSVGGHSSRATSSSDNSETFVPNSTNNHSALHSLVSSLKQEMAKQKLEYETRIKSLEQRNLTLETEMMALHEELDQERKKFTMVEIKMRNAERAKEDAEKRNDMLQKEMEQFFSTFGELTVESRRPERGNTIWIQ</sequence>
<feature type="region of interest" description="Disordered" evidence="5">
    <location>
        <begin position="526"/>
        <end position="580"/>
    </location>
</feature>
<gene>
    <name evidence="8" type="primary">Arhgap24</name>
    <name evidence="8" type="ORF">SYLBOR_R08658</name>
</gene>
<dbReference type="GO" id="GO:0005925">
    <property type="term" value="C:focal adhesion"/>
    <property type="evidence" value="ECO:0007669"/>
    <property type="project" value="TreeGrafter"/>
</dbReference>
<evidence type="ECO:0000256" key="4">
    <source>
        <dbReference type="SAM" id="Coils"/>
    </source>
</evidence>
<dbReference type="GO" id="GO:0007165">
    <property type="term" value="P:signal transduction"/>
    <property type="evidence" value="ECO:0007669"/>
    <property type="project" value="InterPro"/>
</dbReference>
<dbReference type="InterPro" id="IPR008936">
    <property type="entry name" value="Rho_GTPase_activation_prot"/>
</dbReference>
<dbReference type="SUPFAM" id="SSF50729">
    <property type="entry name" value="PH domain-like"/>
    <property type="match status" value="1"/>
</dbReference>
<keyword evidence="3 4" id="KW-0175">Coiled coil</keyword>
<dbReference type="Gene3D" id="2.30.29.30">
    <property type="entry name" value="Pleckstrin-homology domain (PH domain)/Phosphotyrosine-binding domain (PTB)"/>
    <property type="match status" value="1"/>
</dbReference>
<dbReference type="AlphaFoldDB" id="A0A7L1F919"/>
<keyword evidence="2" id="KW-0597">Phosphoprotein</keyword>
<feature type="compositionally biased region" description="Polar residues" evidence="5">
    <location>
        <begin position="560"/>
        <end position="580"/>
    </location>
</feature>
<feature type="compositionally biased region" description="Basic and acidic residues" evidence="5">
    <location>
        <begin position="535"/>
        <end position="554"/>
    </location>
</feature>
<evidence type="ECO:0000259" key="6">
    <source>
        <dbReference type="PROSITE" id="PS50003"/>
    </source>
</evidence>
<evidence type="ECO:0000256" key="5">
    <source>
        <dbReference type="SAM" id="MobiDB-lite"/>
    </source>
</evidence>
<dbReference type="CDD" id="cd04390">
    <property type="entry name" value="RhoGAP_ARHGAP22_24_25"/>
    <property type="match status" value="1"/>
</dbReference>
<evidence type="ECO:0000313" key="9">
    <source>
        <dbReference type="Proteomes" id="UP000538515"/>
    </source>
</evidence>
<dbReference type="SUPFAM" id="SSF48350">
    <property type="entry name" value="GTPase activation domain, GAP"/>
    <property type="match status" value="1"/>
</dbReference>
<dbReference type="InterPro" id="IPR011993">
    <property type="entry name" value="PH-like_dom_sf"/>
</dbReference>
<dbReference type="GO" id="GO:0035313">
    <property type="term" value="P:wound healing, spreading of epidermal cells"/>
    <property type="evidence" value="ECO:0007669"/>
    <property type="project" value="TreeGrafter"/>
</dbReference>
<feature type="domain" description="PH" evidence="6">
    <location>
        <begin position="1"/>
        <end position="65"/>
    </location>
</feature>
<feature type="compositionally biased region" description="Polar residues" evidence="5">
    <location>
        <begin position="337"/>
        <end position="347"/>
    </location>
</feature>
<feature type="compositionally biased region" description="Polar residues" evidence="5">
    <location>
        <begin position="295"/>
        <end position="307"/>
    </location>
</feature>
<dbReference type="InterPro" id="IPR000198">
    <property type="entry name" value="RhoGAP_dom"/>
</dbReference>
<evidence type="ECO:0000256" key="2">
    <source>
        <dbReference type="ARBA" id="ARBA00022553"/>
    </source>
</evidence>
<dbReference type="FunFam" id="1.10.555.10:FF:000015">
    <property type="entry name" value="rho GTPase-activating protein 25 isoform X1"/>
    <property type="match status" value="1"/>
</dbReference>
<dbReference type="InterPro" id="IPR001849">
    <property type="entry name" value="PH_domain"/>
</dbReference>
<reference evidence="8 9" key="1">
    <citation type="submission" date="2019-09" db="EMBL/GenBank/DDBJ databases">
        <title>Bird 10,000 Genomes (B10K) Project - Family phase.</title>
        <authorList>
            <person name="Zhang G."/>
        </authorList>
    </citation>
    <scope>NUCLEOTIDE SEQUENCE [LARGE SCALE GENOMIC DNA]</scope>
    <source>
        <strain evidence="8">B10K-DU-002-19</strain>
        <tissue evidence="8">Muscle</tissue>
    </source>
</reference>
<dbReference type="InterPro" id="IPR051025">
    <property type="entry name" value="RhoGAP"/>
</dbReference>
<dbReference type="Pfam" id="PF00169">
    <property type="entry name" value="PH"/>
    <property type="match status" value="1"/>
</dbReference>
<name>A0A7L1F919_SYLBO</name>
<evidence type="ECO:0000256" key="1">
    <source>
        <dbReference type="ARBA" id="ARBA00022468"/>
    </source>
</evidence>
<accession>A0A7L1F919</accession>
<dbReference type="GO" id="GO:0035021">
    <property type="term" value="P:negative regulation of Rac protein signal transduction"/>
    <property type="evidence" value="ECO:0007669"/>
    <property type="project" value="TreeGrafter"/>
</dbReference>
<dbReference type="Gene3D" id="1.10.555.10">
    <property type="entry name" value="Rho GTPase activation protein"/>
    <property type="match status" value="1"/>
</dbReference>
<feature type="non-terminal residue" evidence="8">
    <location>
        <position position="687"/>
    </location>
</feature>
<evidence type="ECO:0000313" key="8">
    <source>
        <dbReference type="EMBL" id="NXM97518.1"/>
    </source>
</evidence>
<keyword evidence="9" id="KW-1185">Reference proteome</keyword>
<dbReference type="GO" id="GO:1900028">
    <property type="term" value="P:negative regulation of ruffle assembly"/>
    <property type="evidence" value="ECO:0007669"/>
    <property type="project" value="TreeGrafter"/>
</dbReference>
<dbReference type="EMBL" id="VXBG01005793">
    <property type="protein sequence ID" value="NXM97518.1"/>
    <property type="molecule type" value="Genomic_DNA"/>
</dbReference>
<feature type="region of interest" description="Disordered" evidence="5">
    <location>
        <begin position="283"/>
        <end position="392"/>
    </location>
</feature>
<dbReference type="SMART" id="SM00324">
    <property type="entry name" value="RhoGAP"/>
    <property type="match status" value="1"/>
</dbReference>
<feature type="compositionally biased region" description="Polar residues" evidence="5">
    <location>
        <begin position="371"/>
        <end position="392"/>
    </location>
</feature>
<dbReference type="GO" id="GO:0005096">
    <property type="term" value="F:GTPase activator activity"/>
    <property type="evidence" value="ECO:0007669"/>
    <property type="project" value="UniProtKB-KW"/>
</dbReference>
<dbReference type="PANTHER" id="PTHR15228">
    <property type="entry name" value="SPERMATHECAL PHYSIOLOGY VARIANT"/>
    <property type="match status" value="1"/>
</dbReference>
<protein>
    <submittedName>
        <fullName evidence="8">RHG24 protein</fullName>
    </submittedName>
</protein>
<feature type="coiled-coil region" evidence="4">
    <location>
        <begin position="591"/>
        <end position="667"/>
    </location>
</feature>
<dbReference type="Pfam" id="PF00620">
    <property type="entry name" value="RhoGAP"/>
    <property type="match status" value="1"/>
</dbReference>
<comment type="caution">
    <text evidence="8">The sequence shown here is derived from an EMBL/GenBank/DDBJ whole genome shotgun (WGS) entry which is preliminary data.</text>
</comment>
<dbReference type="PROSITE" id="PS50238">
    <property type="entry name" value="RHOGAP"/>
    <property type="match status" value="1"/>
</dbReference>
<evidence type="ECO:0000259" key="7">
    <source>
        <dbReference type="PROSITE" id="PS50238"/>
    </source>
</evidence>
<feature type="domain" description="Rho-GAP" evidence="7">
    <location>
        <begin position="75"/>
        <end position="269"/>
    </location>
</feature>